<keyword evidence="2" id="KW-1185">Reference proteome</keyword>
<protein>
    <submittedName>
        <fullName evidence="1">Uncharacterized protein</fullName>
    </submittedName>
</protein>
<evidence type="ECO:0000313" key="1">
    <source>
        <dbReference type="EMBL" id="NML61800.1"/>
    </source>
</evidence>
<dbReference type="AlphaFoldDB" id="A0A848HNR3"/>
<dbReference type="Proteomes" id="UP000583752">
    <property type="component" value="Unassembled WGS sequence"/>
</dbReference>
<dbReference type="RefSeq" id="WP_169466114.1">
    <property type="nucleotide sequence ID" value="NZ_JABBGG010000006.1"/>
</dbReference>
<dbReference type="EMBL" id="JABBGG010000006">
    <property type="protein sequence ID" value="NML61800.1"/>
    <property type="molecule type" value="Genomic_DNA"/>
</dbReference>
<name>A0A848HNR3_9BURK</name>
<gene>
    <name evidence="1" type="ORF">HHL21_12055</name>
</gene>
<comment type="caution">
    <text evidence="1">The sequence shown here is derived from an EMBL/GenBank/DDBJ whole genome shotgun (WGS) entry which is preliminary data.</text>
</comment>
<proteinExistence type="predicted"/>
<evidence type="ECO:0000313" key="2">
    <source>
        <dbReference type="Proteomes" id="UP000583752"/>
    </source>
</evidence>
<sequence>MTKSHNAAGTPAAVTPYVSASQIGLLIEVAVLAIQDSQQQAKIKIARWTYLDALNDFEAQHGRIEGRLDPRNPDHADILAATEKQYAASEREKRIAYNLRRRLQTACRKAARVNATGVCATDRSPS</sequence>
<reference evidence="1 2" key="1">
    <citation type="submission" date="2020-04" db="EMBL/GenBank/DDBJ databases">
        <title>Massilia sp. RP-1-19 isolated from soil.</title>
        <authorList>
            <person name="Dahal R.H."/>
        </authorList>
    </citation>
    <scope>NUCLEOTIDE SEQUENCE [LARGE SCALE GENOMIC DNA]</scope>
    <source>
        <strain evidence="1 2">RP-1-19</strain>
    </source>
</reference>
<accession>A0A848HNR3</accession>
<organism evidence="1 2">
    <name type="scientific">Massilia polaris</name>
    <dbReference type="NCBI Taxonomy" id="2728846"/>
    <lineage>
        <taxon>Bacteria</taxon>
        <taxon>Pseudomonadati</taxon>
        <taxon>Pseudomonadota</taxon>
        <taxon>Betaproteobacteria</taxon>
        <taxon>Burkholderiales</taxon>
        <taxon>Oxalobacteraceae</taxon>
        <taxon>Telluria group</taxon>
        <taxon>Massilia</taxon>
    </lineage>
</organism>